<dbReference type="InterPro" id="IPR002156">
    <property type="entry name" value="RNaseH_domain"/>
</dbReference>
<dbReference type="CDD" id="cd00018">
    <property type="entry name" value="AP2"/>
    <property type="match status" value="1"/>
</dbReference>
<dbReference type="EMBL" id="VDCV01000007">
    <property type="protein sequence ID" value="KAB5548142.1"/>
    <property type="molecule type" value="Genomic_DNA"/>
</dbReference>
<dbReference type="InterPro" id="IPR044730">
    <property type="entry name" value="RNase_H-like_dom_plant"/>
</dbReference>
<keyword evidence="6" id="KW-0804">Transcription</keyword>
<keyword evidence="7" id="KW-0539">Nucleus</keyword>
<dbReference type="CDD" id="cd06222">
    <property type="entry name" value="RNase_H_like"/>
    <property type="match status" value="1"/>
</dbReference>
<protein>
    <recommendedName>
        <fullName evidence="10">AP2/ERF domain-containing protein</fullName>
    </recommendedName>
</protein>
<evidence type="ECO:0000256" key="9">
    <source>
        <dbReference type="SAM" id="MobiDB-lite"/>
    </source>
</evidence>
<organism evidence="11 12">
    <name type="scientific">Salix brachista</name>
    <dbReference type="NCBI Taxonomy" id="2182728"/>
    <lineage>
        <taxon>Eukaryota</taxon>
        <taxon>Viridiplantae</taxon>
        <taxon>Streptophyta</taxon>
        <taxon>Embryophyta</taxon>
        <taxon>Tracheophyta</taxon>
        <taxon>Spermatophyta</taxon>
        <taxon>Magnoliopsida</taxon>
        <taxon>eudicotyledons</taxon>
        <taxon>Gunneridae</taxon>
        <taxon>Pentapetalae</taxon>
        <taxon>rosids</taxon>
        <taxon>fabids</taxon>
        <taxon>Malpighiales</taxon>
        <taxon>Salicaceae</taxon>
        <taxon>Saliceae</taxon>
        <taxon>Salix</taxon>
    </lineage>
</organism>
<dbReference type="InterPro" id="IPR036397">
    <property type="entry name" value="RNaseH_sf"/>
</dbReference>
<dbReference type="GO" id="GO:0003700">
    <property type="term" value="F:DNA-binding transcription factor activity"/>
    <property type="evidence" value="ECO:0007669"/>
    <property type="project" value="InterPro"/>
</dbReference>
<dbReference type="PROSITE" id="PS51032">
    <property type="entry name" value="AP2_ERF"/>
    <property type="match status" value="1"/>
</dbReference>
<proteinExistence type="inferred from homology"/>
<dbReference type="GO" id="GO:0000976">
    <property type="term" value="F:transcription cis-regulatory region binding"/>
    <property type="evidence" value="ECO:0007669"/>
    <property type="project" value="UniProtKB-ARBA"/>
</dbReference>
<evidence type="ECO:0000256" key="4">
    <source>
        <dbReference type="ARBA" id="ARBA00023125"/>
    </source>
</evidence>
<comment type="caution">
    <text evidence="11">The sequence shown here is derived from an EMBL/GenBank/DDBJ whole genome shotgun (WGS) entry which is preliminary data.</text>
</comment>
<dbReference type="AlphaFoldDB" id="A0A5N5LZI3"/>
<evidence type="ECO:0000256" key="1">
    <source>
        <dbReference type="ARBA" id="ARBA00004123"/>
    </source>
</evidence>
<feature type="region of interest" description="Disordered" evidence="9">
    <location>
        <begin position="319"/>
        <end position="343"/>
    </location>
</feature>
<evidence type="ECO:0000259" key="10">
    <source>
        <dbReference type="PROSITE" id="PS51032"/>
    </source>
</evidence>
<feature type="region of interest" description="Disordered" evidence="9">
    <location>
        <begin position="503"/>
        <end position="531"/>
    </location>
</feature>
<name>A0A5N5LZI3_9ROSI</name>
<dbReference type="FunFam" id="3.30.730.10:FF:000001">
    <property type="entry name" value="Ethylene-responsive transcription factor 2"/>
    <property type="match status" value="1"/>
</dbReference>
<comment type="similarity">
    <text evidence="8">Belongs to the AP2/ERF transcription factor family. ERF subfamily.</text>
</comment>
<keyword evidence="2" id="KW-0936">Ethylene signaling pathway</keyword>
<dbReference type="GO" id="GO:0005634">
    <property type="term" value="C:nucleus"/>
    <property type="evidence" value="ECO:0007669"/>
    <property type="project" value="UniProtKB-SubCell"/>
</dbReference>
<dbReference type="PANTHER" id="PTHR31657">
    <property type="entry name" value="ETHYLENE-RESPONSIVE TRANSCRIPTION FACTOR ERF061"/>
    <property type="match status" value="1"/>
</dbReference>
<evidence type="ECO:0000256" key="2">
    <source>
        <dbReference type="ARBA" id="ARBA00022745"/>
    </source>
</evidence>
<dbReference type="SMART" id="SM00380">
    <property type="entry name" value="AP2"/>
    <property type="match status" value="1"/>
</dbReference>
<reference evidence="12" key="1">
    <citation type="journal article" date="2019" name="Gigascience">
        <title>De novo genome assembly of the endangered Acer yangbiense, a plant species with extremely small populations endemic to Yunnan Province, China.</title>
        <authorList>
            <person name="Yang J."/>
            <person name="Wariss H.M."/>
            <person name="Tao L."/>
            <person name="Zhang R."/>
            <person name="Yun Q."/>
            <person name="Hollingsworth P."/>
            <person name="Dao Z."/>
            <person name="Luo G."/>
            <person name="Guo H."/>
            <person name="Ma Y."/>
            <person name="Sun W."/>
        </authorList>
    </citation>
    <scope>NUCLEOTIDE SEQUENCE [LARGE SCALE GENOMIC DNA]</scope>
    <source>
        <strain evidence="12">cv. br00</strain>
    </source>
</reference>
<dbReference type="SUPFAM" id="SSF53098">
    <property type="entry name" value="Ribonuclease H-like"/>
    <property type="match status" value="1"/>
</dbReference>
<keyword evidence="5" id="KW-0010">Activator</keyword>
<keyword evidence="4" id="KW-0238">DNA-binding</keyword>
<comment type="subcellular location">
    <subcellularLocation>
        <location evidence="1">Nucleus</location>
    </subcellularLocation>
</comment>
<dbReference type="InterPro" id="IPR051758">
    <property type="entry name" value="ERF/AP2-like"/>
</dbReference>
<feature type="compositionally biased region" description="Polar residues" evidence="9">
    <location>
        <begin position="326"/>
        <end position="342"/>
    </location>
</feature>
<dbReference type="PRINTS" id="PR00367">
    <property type="entry name" value="ETHRSPELEMNT"/>
</dbReference>
<evidence type="ECO:0000256" key="8">
    <source>
        <dbReference type="ARBA" id="ARBA00024343"/>
    </source>
</evidence>
<dbReference type="InterPro" id="IPR001471">
    <property type="entry name" value="AP2/ERF_dom"/>
</dbReference>
<dbReference type="Pfam" id="PF13456">
    <property type="entry name" value="RVT_3"/>
    <property type="match status" value="1"/>
</dbReference>
<evidence type="ECO:0000313" key="12">
    <source>
        <dbReference type="Proteomes" id="UP000326939"/>
    </source>
</evidence>
<dbReference type="GO" id="GO:0009873">
    <property type="term" value="P:ethylene-activated signaling pathway"/>
    <property type="evidence" value="ECO:0007669"/>
    <property type="project" value="UniProtKB-KW"/>
</dbReference>
<evidence type="ECO:0000256" key="7">
    <source>
        <dbReference type="ARBA" id="ARBA00023242"/>
    </source>
</evidence>
<dbReference type="Pfam" id="PF00847">
    <property type="entry name" value="AP2"/>
    <property type="match status" value="1"/>
</dbReference>
<dbReference type="GO" id="GO:0004523">
    <property type="term" value="F:RNA-DNA hybrid ribonuclease activity"/>
    <property type="evidence" value="ECO:0007669"/>
    <property type="project" value="InterPro"/>
</dbReference>
<dbReference type="Gene3D" id="3.30.730.10">
    <property type="entry name" value="AP2/ERF domain"/>
    <property type="match status" value="1"/>
</dbReference>
<evidence type="ECO:0000256" key="3">
    <source>
        <dbReference type="ARBA" id="ARBA00023015"/>
    </source>
</evidence>
<dbReference type="PANTHER" id="PTHR31657:SF78">
    <property type="entry name" value="ETHYLENE-RESPONSIVE TRANSCRIPTION FACTOR ERF060"/>
    <property type="match status" value="1"/>
</dbReference>
<dbReference type="Proteomes" id="UP000326939">
    <property type="component" value="Chromosome 7"/>
</dbReference>
<accession>A0A5N5LZI3</accession>
<evidence type="ECO:0000256" key="6">
    <source>
        <dbReference type="ARBA" id="ARBA00023163"/>
    </source>
</evidence>
<gene>
    <name evidence="11" type="ORF">DKX38_011548</name>
</gene>
<dbReference type="InterPro" id="IPR036955">
    <property type="entry name" value="AP2/ERF_dom_sf"/>
</dbReference>
<dbReference type="InterPro" id="IPR016177">
    <property type="entry name" value="DNA-bd_dom_sf"/>
</dbReference>
<evidence type="ECO:0000256" key="5">
    <source>
        <dbReference type="ARBA" id="ARBA00023159"/>
    </source>
</evidence>
<dbReference type="InterPro" id="IPR012337">
    <property type="entry name" value="RNaseH-like_sf"/>
</dbReference>
<dbReference type="Gene3D" id="3.30.420.10">
    <property type="entry name" value="Ribonuclease H-like superfamily/Ribonuclease H"/>
    <property type="match status" value="1"/>
</dbReference>
<keyword evidence="3" id="KW-0805">Transcription regulation</keyword>
<sequence length="564" mass="62443">MRGRNSEEVGCGVARAQIPKTGSIEHTVVYLHWKPPRPGVCKVNTDGSRINVTGISGAGGVLCDSNGAWIQGFSVNLGASSILEAELWGIFWGLKLAWDYGYRDVEIECDSVVAVTLLTSVTVSTHPLYSIISCCKMKIHDHWRCMIEHIYREQNEAADALATRSYNLDSGLHVYDEAPDFLKDILVADARGMAAAIDIYNTTVPVFSDPYRGELMKALEPFMKSASPSPSSTSYFSPSPSTSSHSFSSYPSSYHSNSFPVTSHPNLDLNFYTPTSTQMFSKGFSGYNQMDFEQKGPIGLNHLTPSQILQIQAKIHLQQQQQEQQMANHSPSSQSVHNQRTGNFLAPKPVPMKQQSAFPQKPTKLYRGVRQRHWGKWVAEIRLPKSRTRLWLGTFDTAEEAALAYDKAAYKLRGEFARLNFPHLRHQGAHVSGEFGDYKPLHSSVDAKLQAICQSLGLQKQGETGEPCSVADSKKSASAPLQAKIEDDCSLKGELKREFENSGVEEFKAEIPSPSPASSDESLAGSSSPESEISFFFSDSLQRDEFENFGLEKYPSVEIDWSSI</sequence>
<feature type="domain" description="AP2/ERF" evidence="10">
    <location>
        <begin position="365"/>
        <end position="422"/>
    </location>
</feature>
<keyword evidence="12" id="KW-1185">Reference proteome</keyword>
<dbReference type="SUPFAM" id="SSF54171">
    <property type="entry name" value="DNA-binding domain"/>
    <property type="match status" value="1"/>
</dbReference>
<evidence type="ECO:0000313" key="11">
    <source>
        <dbReference type="EMBL" id="KAB5548142.1"/>
    </source>
</evidence>
<feature type="compositionally biased region" description="Low complexity" evidence="9">
    <location>
        <begin position="516"/>
        <end position="531"/>
    </location>
</feature>